<dbReference type="GO" id="GO:0006351">
    <property type="term" value="P:DNA-templated transcription"/>
    <property type="evidence" value="ECO:0007669"/>
    <property type="project" value="InterPro"/>
</dbReference>
<feature type="non-terminal residue" evidence="6">
    <location>
        <position position="621"/>
    </location>
</feature>
<evidence type="ECO:0000256" key="4">
    <source>
        <dbReference type="SAM" id="MobiDB-lite"/>
    </source>
</evidence>
<dbReference type="PANTHER" id="PTHR31001">
    <property type="entry name" value="UNCHARACTERIZED TRANSCRIPTIONAL REGULATORY PROTEIN"/>
    <property type="match status" value="1"/>
</dbReference>
<dbReference type="Proteomes" id="UP000803844">
    <property type="component" value="Unassembled WGS sequence"/>
</dbReference>
<evidence type="ECO:0000313" key="6">
    <source>
        <dbReference type="EMBL" id="KAF3763953.1"/>
    </source>
</evidence>
<dbReference type="PROSITE" id="PS00463">
    <property type="entry name" value="ZN2_CY6_FUNGAL_1"/>
    <property type="match status" value="1"/>
</dbReference>
<feature type="compositionally biased region" description="Low complexity" evidence="4">
    <location>
        <begin position="110"/>
        <end position="121"/>
    </location>
</feature>
<evidence type="ECO:0000256" key="1">
    <source>
        <dbReference type="ARBA" id="ARBA00004123"/>
    </source>
</evidence>
<dbReference type="InterPro" id="IPR001138">
    <property type="entry name" value="Zn2Cys6_DnaBD"/>
</dbReference>
<dbReference type="InterPro" id="IPR007219">
    <property type="entry name" value="XnlR_reg_dom"/>
</dbReference>
<keyword evidence="7" id="KW-1185">Reference proteome</keyword>
<comment type="subcellular location">
    <subcellularLocation>
        <location evidence="1">Nucleus</location>
    </subcellularLocation>
</comment>
<accession>A0A9P5CMC0</accession>
<dbReference type="PROSITE" id="PS50048">
    <property type="entry name" value="ZN2_CY6_FUNGAL_2"/>
    <property type="match status" value="1"/>
</dbReference>
<comment type="caution">
    <text evidence="6">The sequence shown here is derived from an EMBL/GenBank/DDBJ whole genome shotgun (WGS) entry which is preliminary data.</text>
</comment>
<name>A0A9P5CMC0_CRYP1</name>
<organism evidence="6 7">
    <name type="scientific">Cryphonectria parasitica (strain ATCC 38755 / EP155)</name>
    <dbReference type="NCBI Taxonomy" id="660469"/>
    <lineage>
        <taxon>Eukaryota</taxon>
        <taxon>Fungi</taxon>
        <taxon>Dikarya</taxon>
        <taxon>Ascomycota</taxon>
        <taxon>Pezizomycotina</taxon>
        <taxon>Sordariomycetes</taxon>
        <taxon>Sordariomycetidae</taxon>
        <taxon>Diaporthales</taxon>
        <taxon>Cryphonectriaceae</taxon>
        <taxon>Cryphonectria-Endothia species complex</taxon>
        <taxon>Cryphonectria</taxon>
    </lineage>
</organism>
<evidence type="ECO:0000259" key="5">
    <source>
        <dbReference type="PROSITE" id="PS50048"/>
    </source>
</evidence>
<evidence type="ECO:0000256" key="2">
    <source>
        <dbReference type="ARBA" id="ARBA00022723"/>
    </source>
</evidence>
<dbReference type="CDD" id="cd12148">
    <property type="entry name" value="fungal_TF_MHR"/>
    <property type="match status" value="1"/>
</dbReference>
<keyword evidence="2" id="KW-0479">Metal-binding</keyword>
<dbReference type="EMBL" id="MU032349">
    <property type="protein sequence ID" value="KAF3763953.1"/>
    <property type="molecule type" value="Genomic_DNA"/>
</dbReference>
<dbReference type="GO" id="GO:0003677">
    <property type="term" value="F:DNA binding"/>
    <property type="evidence" value="ECO:0007669"/>
    <property type="project" value="InterPro"/>
</dbReference>
<gene>
    <name evidence="6" type="ORF">M406DRAFT_227231</name>
</gene>
<dbReference type="SUPFAM" id="SSF57701">
    <property type="entry name" value="Zn2/Cys6 DNA-binding domain"/>
    <property type="match status" value="1"/>
</dbReference>
<feature type="region of interest" description="Disordered" evidence="4">
    <location>
        <begin position="79"/>
        <end position="121"/>
    </location>
</feature>
<dbReference type="SMART" id="SM00906">
    <property type="entry name" value="Fungal_trans"/>
    <property type="match status" value="1"/>
</dbReference>
<evidence type="ECO:0000256" key="3">
    <source>
        <dbReference type="ARBA" id="ARBA00023242"/>
    </source>
</evidence>
<dbReference type="OrthoDB" id="435881at2759"/>
<dbReference type="InterPro" id="IPR050613">
    <property type="entry name" value="Sec_Metabolite_Reg"/>
</dbReference>
<dbReference type="InterPro" id="IPR036864">
    <property type="entry name" value="Zn2-C6_fun-type_DNA-bd_sf"/>
</dbReference>
<feature type="non-terminal residue" evidence="6">
    <location>
        <position position="1"/>
    </location>
</feature>
<dbReference type="GeneID" id="63832893"/>
<dbReference type="Pfam" id="PF04082">
    <property type="entry name" value="Fungal_trans"/>
    <property type="match status" value="1"/>
</dbReference>
<feature type="compositionally biased region" description="Polar residues" evidence="4">
    <location>
        <begin position="79"/>
        <end position="91"/>
    </location>
</feature>
<reference evidence="6" key="1">
    <citation type="journal article" date="2020" name="Phytopathology">
        <title>Genome sequence of the chestnut blight fungus Cryphonectria parasitica EP155: A fundamental resource for an archetypical invasive plant pathogen.</title>
        <authorList>
            <person name="Crouch J.A."/>
            <person name="Dawe A."/>
            <person name="Aerts A."/>
            <person name="Barry K."/>
            <person name="Churchill A.C.L."/>
            <person name="Grimwood J."/>
            <person name="Hillman B."/>
            <person name="Milgroom M.G."/>
            <person name="Pangilinan J."/>
            <person name="Smith M."/>
            <person name="Salamov A."/>
            <person name="Schmutz J."/>
            <person name="Yadav J."/>
            <person name="Grigoriev I.V."/>
            <person name="Nuss D."/>
        </authorList>
    </citation>
    <scope>NUCLEOTIDE SEQUENCE</scope>
    <source>
        <strain evidence="6">EP155</strain>
    </source>
</reference>
<dbReference type="AlphaFoldDB" id="A0A9P5CMC0"/>
<keyword evidence="3" id="KW-0539">Nucleus</keyword>
<dbReference type="GO" id="GO:0000981">
    <property type="term" value="F:DNA-binding transcription factor activity, RNA polymerase II-specific"/>
    <property type="evidence" value="ECO:0007669"/>
    <property type="project" value="InterPro"/>
</dbReference>
<feature type="domain" description="Zn(2)-C6 fungal-type" evidence="5">
    <location>
        <begin position="11"/>
        <end position="40"/>
    </location>
</feature>
<dbReference type="CDD" id="cd00067">
    <property type="entry name" value="GAL4"/>
    <property type="match status" value="1"/>
</dbReference>
<dbReference type="SMART" id="SM00066">
    <property type="entry name" value="GAL4"/>
    <property type="match status" value="1"/>
</dbReference>
<dbReference type="Pfam" id="PF00172">
    <property type="entry name" value="Zn_clus"/>
    <property type="match status" value="1"/>
</dbReference>
<dbReference type="Gene3D" id="4.10.240.10">
    <property type="entry name" value="Zn(2)-C6 fungal-type DNA-binding domain"/>
    <property type="match status" value="1"/>
</dbReference>
<sequence>QQQSHPIHLRSCVLCRQRKVKCDRQQPCSHCTRSGNDCVYPSGRGRAPKRPRRDVEEQLAEKLSRLETIIKRLASENASQANALSARQTDSPPTPGPSRPADDAGSNTASSLDRSSSPGLSSIEGQLNRLVIDPKKSYYVSNPLWASLASEIDELREIITQPEEEVEEDTVPAWTEVPPVNDSMNAALFGYRSTAYSLKPYHPLLPQALDIYSAFAENVAPLLRFFHMPTLAELYRESISSTTPLERNTEALIFAIYYSGIMSMPPDQCMNLLGLSQPAALERYRFATEQAIARADLLNTQSIVLLQAVALFLSALRCQTDSRASWSLNTLIFHLAQAMGLHRDGTIFGLNPFDTEIRRRLWWHICVLDSRSSEYHGFGPIMYQSTFDTRIPLNVNDTDLWPGMTEPPRERDEATDMTFSLIRCEAMRTAVKARLLSPDMPSWQGSMGGKPEVSARERVQLLQELQKRLKDHYLPLCDTSSPILLLASLLAKLIFVHFHLVANPDHAVSSSRPETDLPDVMSRDQLFESAIGILELSGQILSLPGTRKWVWYAKSHVQWHVVAFVLAEICRRPPSEQCERAWACVTKMYDAWNMHNSASQGLMRKSVRRLLVKAKHVRQLQ</sequence>
<proteinExistence type="predicted"/>
<dbReference type="RefSeq" id="XP_040774914.1">
    <property type="nucleotide sequence ID" value="XM_040915764.1"/>
</dbReference>
<dbReference type="GO" id="GO:0005634">
    <property type="term" value="C:nucleus"/>
    <property type="evidence" value="ECO:0007669"/>
    <property type="project" value="UniProtKB-SubCell"/>
</dbReference>
<evidence type="ECO:0000313" key="7">
    <source>
        <dbReference type="Proteomes" id="UP000803844"/>
    </source>
</evidence>
<dbReference type="GO" id="GO:0008270">
    <property type="term" value="F:zinc ion binding"/>
    <property type="evidence" value="ECO:0007669"/>
    <property type="project" value="InterPro"/>
</dbReference>
<dbReference type="PANTHER" id="PTHR31001:SF57">
    <property type="entry name" value="ZN(II)2CYS6 TRANSCRIPTION FACTOR (EUROFUNG)"/>
    <property type="match status" value="1"/>
</dbReference>
<protein>
    <recommendedName>
        <fullName evidence="5">Zn(2)-C6 fungal-type domain-containing protein</fullName>
    </recommendedName>
</protein>